<dbReference type="InterPro" id="IPR011659">
    <property type="entry name" value="WD40"/>
</dbReference>
<evidence type="ECO:0000313" key="9">
    <source>
        <dbReference type="Proteomes" id="UP000294830"/>
    </source>
</evidence>
<comment type="subcellular location">
    <subcellularLocation>
        <location evidence="1">Cell outer membrane</location>
    </subcellularLocation>
</comment>
<evidence type="ECO:0000256" key="2">
    <source>
        <dbReference type="ARBA" id="ARBA00023136"/>
    </source>
</evidence>
<evidence type="ECO:0000256" key="4">
    <source>
        <dbReference type="PROSITE-ProRule" id="PRU00339"/>
    </source>
</evidence>
<keyword evidence="2 5" id="KW-0472">Membrane</keyword>
<dbReference type="OrthoDB" id="1110381at2"/>
<dbReference type="Proteomes" id="UP000294830">
    <property type="component" value="Unassembled WGS sequence"/>
</dbReference>
<feature type="chain" id="PRO_5020743305" evidence="6">
    <location>
        <begin position="24"/>
        <end position="637"/>
    </location>
</feature>
<dbReference type="Pfam" id="PF00691">
    <property type="entry name" value="OmpA"/>
    <property type="match status" value="1"/>
</dbReference>
<evidence type="ECO:0000256" key="3">
    <source>
        <dbReference type="ARBA" id="ARBA00023237"/>
    </source>
</evidence>
<evidence type="ECO:0000259" key="7">
    <source>
        <dbReference type="PROSITE" id="PS51123"/>
    </source>
</evidence>
<feature type="signal peptide" evidence="6">
    <location>
        <begin position="1"/>
        <end position="23"/>
    </location>
</feature>
<evidence type="ECO:0000256" key="5">
    <source>
        <dbReference type="PROSITE-ProRule" id="PRU00473"/>
    </source>
</evidence>
<keyword evidence="3" id="KW-0998">Cell outer membrane</keyword>
<dbReference type="Gene3D" id="2.120.10.30">
    <property type="entry name" value="TolB, C-terminal domain"/>
    <property type="match status" value="1"/>
</dbReference>
<dbReference type="InterPro" id="IPR006664">
    <property type="entry name" value="OMP_bac"/>
</dbReference>
<dbReference type="RefSeq" id="WP_131840355.1">
    <property type="nucleotide sequence ID" value="NZ_SLWB01000018.1"/>
</dbReference>
<dbReference type="PANTHER" id="PTHR30329">
    <property type="entry name" value="STATOR ELEMENT OF FLAGELLAR MOTOR COMPLEX"/>
    <property type="match status" value="1"/>
</dbReference>
<protein>
    <submittedName>
        <fullName evidence="8">WD40 repeat protein</fullName>
    </submittedName>
</protein>
<dbReference type="InterPro" id="IPR050330">
    <property type="entry name" value="Bact_OuterMem_StrucFunc"/>
</dbReference>
<dbReference type="SUPFAM" id="SSF103088">
    <property type="entry name" value="OmpA-like"/>
    <property type="match status" value="1"/>
</dbReference>
<dbReference type="CDD" id="cd07185">
    <property type="entry name" value="OmpA_C-like"/>
    <property type="match status" value="1"/>
</dbReference>
<comment type="caution">
    <text evidence="8">The sequence shown here is derived from an EMBL/GenBank/DDBJ whole genome shotgun (WGS) entry which is preliminary data.</text>
</comment>
<gene>
    <name evidence="8" type="ORF">CLV25_11817</name>
</gene>
<keyword evidence="4" id="KW-0802">TPR repeat</keyword>
<dbReference type="Gene3D" id="3.30.1330.60">
    <property type="entry name" value="OmpA-like domain"/>
    <property type="match status" value="1"/>
</dbReference>
<dbReference type="AlphaFoldDB" id="A0A4R2E4N6"/>
<evidence type="ECO:0000313" key="8">
    <source>
        <dbReference type="EMBL" id="TCN62691.1"/>
    </source>
</evidence>
<feature type="repeat" description="TPR" evidence="4">
    <location>
        <begin position="102"/>
        <end position="135"/>
    </location>
</feature>
<dbReference type="InterPro" id="IPR011990">
    <property type="entry name" value="TPR-like_helical_dom_sf"/>
</dbReference>
<dbReference type="PROSITE" id="PS51123">
    <property type="entry name" value="OMPA_2"/>
    <property type="match status" value="1"/>
</dbReference>
<dbReference type="Gene3D" id="2.60.40.1120">
    <property type="entry name" value="Carboxypeptidase-like, regulatory domain"/>
    <property type="match status" value="1"/>
</dbReference>
<dbReference type="EMBL" id="SLWB01000018">
    <property type="protein sequence ID" value="TCN62691.1"/>
    <property type="molecule type" value="Genomic_DNA"/>
</dbReference>
<dbReference type="InterPro" id="IPR006665">
    <property type="entry name" value="OmpA-like"/>
</dbReference>
<keyword evidence="9" id="KW-1185">Reference proteome</keyword>
<feature type="domain" description="OmpA-like" evidence="7">
    <location>
        <begin position="521"/>
        <end position="637"/>
    </location>
</feature>
<evidence type="ECO:0000256" key="6">
    <source>
        <dbReference type="SAM" id="SignalP"/>
    </source>
</evidence>
<dbReference type="InterPro" id="IPR019734">
    <property type="entry name" value="TPR_rpt"/>
</dbReference>
<keyword evidence="6" id="KW-0732">Signal</keyword>
<proteinExistence type="predicted"/>
<reference evidence="8 9" key="1">
    <citation type="submission" date="2019-03" db="EMBL/GenBank/DDBJ databases">
        <title>Genomic Encyclopedia of Archaeal and Bacterial Type Strains, Phase II (KMG-II): from individual species to whole genera.</title>
        <authorList>
            <person name="Goeker M."/>
        </authorList>
    </citation>
    <scope>NUCLEOTIDE SEQUENCE [LARGE SCALE GENOMIC DNA]</scope>
    <source>
        <strain evidence="8 9">RL-C</strain>
    </source>
</reference>
<accession>A0A4R2E4N6</accession>
<sequence length="637" mass="70858">MGHIFKSAFILLFVSLLCQSAVGEDYSSKNKRAVKAYQEALELFKSRQYEDFFDKIDKTIDEDTAFTEAYLLAMQASVEKLYEKRAIYYGEKAFRLNPTLHPSLASILGKLYLRDGQYDKSIECFNFFIAKFPNQRSKVDENLGKAQVARELKSKPVSFVPQNMGDSINSKFDDYWPSISGDGNVFVKTSNIPRLDSSHIFQEDFFVSKKDSLGGWCKAAPLAGSINTAANEGAQSLTADGKGMFFTMCINECNIYYSKLKDGIWGNPEKLPTPVNSPLSSDKQPSISADGRYLFFTSNRGGGYGGYDLYVAIRDMETGEWIEVRNLGPKINTSKNDVAPFIHFDGQTLYFASDGHDGLGGLDLFMSRLDANGEWTTPVNLGYPVNTHGEEQGIVVSADTRNTFIASNREEGKGLDIYFFEMSEALKPQVTSYLKGSVVDAKTKKPLAAEIILANLKTGKDEFVSSSDPDNGSFFTSLPAATSYALQVTKKGYLFNSQSFMLDSTKTLQNPLEIKVELEPISVGSTTVLRNIYFEVNSYMLRPESEVELNTLIKLLNSNPTLWIEISGHTDSSGSQVFNNVLSSNRAKEVVQYLVAKGIDKNRLRAVGYGSSNPIAPNDSIENKAKNRRTEFKVLYK</sequence>
<name>A0A4R2E4N6_9BACT</name>
<dbReference type="Gene3D" id="1.25.40.10">
    <property type="entry name" value="Tetratricopeptide repeat domain"/>
    <property type="match status" value="1"/>
</dbReference>
<dbReference type="PANTHER" id="PTHR30329:SF21">
    <property type="entry name" value="LIPOPROTEIN YIAD-RELATED"/>
    <property type="match status" value="1"/>
</dbReference>
<dbReference type="Pfam" id="PF07676">
    <property type="entry name" value="PD40"/>
    <property type="match status" value="3"/>
</dbReference>
<dbReference type="InterPro" id="IPR011042">
    <property type="entry name" value="6-blade_b-propeller_TolB-like"/>
</dbReference>
<dbReference type="PRINTS" id="PR01021">
    <property type="entry name" value="OMPADOMAIN"/>
</dbReference>
<evidence type="ECO:0000256" key="1">
    <source>
        <dbReference type="ARBA" id="ARBA00004442"/>
    </source>
</evidence>
<organism evidence="8 9">
    <name type="scientific">Acetobacteroides hydrogenigenes</name>
    <dbReference type="NCBI Taxonomy" id="979970"/>
    <lineage>
        <taxon>Bacteria</taxon>
        <taxon>Pseudomonadati</taxon>
        <taxon>Bacteroidota</taxon>
        <taxon>Bacteroidia</taxon>
        <taxon>Bacteroidales</taxon>
        <taxon>Rikenellaceae</taxon>
        <taxon>Acetobacteroides</taxon>
    </lineage>
</organism>
<dbReference type="PROSITE" id="PS50005">
    <property type="entry name" value="TPR"/>
    <property type="match status" value="1"/>
</dbReference>
<dbReference type="InterPro" id="IPR036737">
    <property type="entry name" value="OmpA-like_sf"/>
</dbReference>
<dbReference type="SUPFAM" id="SSF82171">
    <property type="entry name" value="DPP6 N-terminal domain-like"/>
    <property type="match status" value="1"/>
</dbReference>
<dbReference type="SUPFAM" id="SSF48452">
    <property type="entry name" value="TPR-like"/>
    <property type="match status" value="1"/>
</dbReference>
<dbReference type="GO" id="GO:0009279">
    <property type="term" value="C:cell outer membrane"/>
    <property type="evidence" value="ECO:0007669"/>
    <property type="project" value="UniProtKB-SubCell"/>
</dbReference>